<name>A0A6J7IUF7_9ZZZZ</name>
<dbReference type="CDD" id="cd02440">
    <property type="entry name" value="AdoMet_MTases"/>
    <property type="match status" value="1"/>
</dbReference>
<evidence type="ECO:0000256" key="6">
    <source>
        <dbReference type="ARBA" id="ARBA00022884"/>
    </source>
</evidence>
<evidence type="ECO:0000256" key="3">
    <source>
        <dbReference type="ARBA" id="ARBA00022603"/>
    </source>
</evidence>
<evidence type="ECO:0000256" key="1">
    <source>
        <dbReference type="ARBA" id="ARBA00022490"/>
    </source>
</evidence>
<dbReference type="InterPro" id="IPR020598">
    <property type="entry name" value="rRNA_Ade_methylase_Trfase_N"/>
</dbReference>
<dbReference type="SUPFAM" id="SSF53335">
    <property type="entry name" value="S-adenosyl-L-methionine-dependent methyltransferases"/>
    <property type="match status" value="1"/>
</dbReference>
<dbReference type="InterPro" id="IPR001737">
    <property type="entry name" value="KsgA/Erm"/>
</dbReference>
<accession>A0A6J7IUF7</accession>
<dbReference type="InterPro" id="IPR011530">
    <property type="entry name" value="rRNA_adenine_dimethylase"/>
</dbReference>
<evidence type="ECO:0000256" key="2">
    <source>
        <dbReference type="ARBA" id="ARBA00022552"/>
    </source>
</evidence>
<dbReference type="NCBIfam" id="TIGR00755">
    <property type="entry name" value="ksgA"/>
    <property type="match status" value="1"/>
</dbReference>
<evidence type="ECO:0000259" key="7">
    <source>
        <dbReference type="SMART" id="SM00650"/>
    </source>
</evidence>
<dbReference type="GO" id="GO:0003723">
    <property type="term" value="F:RNA binding"/>
    <property type="evidence" value="ECO:0007669"/>
    <property type="project" value="UniProtKB-KW"/>
</dbReference>
<dbReference type="PANTHER" id="PTHR11727">
    <property type="entry name" value="DIMETHYLADENOSINE TRANSFERASE"/>
    <property type="match status" value="1"/>
</dbReference>
<dbReference type="InterPro" id="IPR029063">
    <property type="entry name" value="SAM-dependent_MTases_sf"/>
</dbReference>
<gene>
    <name evidence="8" type="ORF">UFOPK3139_03081</name>
    <name evidence="9" type="ORF">UFOPK3543_02862</name>
</gene>
<dbReference type="AlphaFoldDB" id="A0A6J7IUF7"/>
<dbReference type="PROSITE" id="PS51689">
    <property type="entry name" value="SAM_RNA_A_N6_MT"/>
    <property type="match status" value="1"/>
</dbReference>
<organism evidence="9">
    <name type="scientific">freshwater metagenome</name>
    <dbReference type="NCBI Taxonomy" id="449393"/>
    <lineage>
        <taxon>unclassified sequences</taxon>
        <taxon>metagenomes</taxon>
        <taxon>ecological metagenomes</taxon>
    </lineage>
</organism>
<dbReference type="Gene3D" id="3.40.50.150">
    <property type="entry name" value="Vaccinia Virus protein VP39"/>
    <property type="match status" value="1"/>
</dbReference>
<dbReference type="EMBL" id="CAFABA010000208">
    <property type="protein sequence ID" value="CAB4836637.1"/>
    <property type="molecule type" value="Genomic_DNA"/>
</dbReference>
<keyword evidence="5" id="KW-0949">S-adenosyl-L-methionine</keyword>
<evidence type="ECO:0000256" key="4">
    <source>
        <dbReference type="ARBA" id="ARBA00022679"/>
    </source>
</evidence>
<evidence type="ECO:0000313" key="9">
    <source>
        <dbReference type="EMBL" id="CAB4934400.1"/>
    </source>
</evidence>
<reference evidence="9" key="1">
    <citation type="submission" date="2020-05" db="EMBL/GenBank/DDBJ databases">
        <authorList>
            <person name="Chiriac C."/>
            <person name="Salcher M."/>
            <person name="Ghai R."/>
            <person name="Kavagutti S V."/>
        </authorList>
    </citation>
    <scope>NUCLEOTIDE SEQUENCE</scope>
</reference>
<dbReference type="EMBL" id="CAFBMH010000165">
    <property type="protein sequence ID" value="CAB4934400.1"/>
    <property type="molecule type" value="Genomic_DNA"/>
</dbReference>
<dbReference type="PROSITE" id="PS01131">
    <property type="entry name" value="RRNA_A_DIMETH"/>
    <property type="match status" value="1"/>
</dbReference>
<dbReference type="GO" id="GO:0005829">
    <property type="term" value="C:cytosol"/>
    <property type="evidence" value="ECO:0007669"/>
    <property type="project" value="TreeGrafter"/>
</dbReference>
<feature type="domain" description="Ribosomal RNA adenine methylase transferase N-terminal" evidence="7">
    <location>
        <begin position="33"/>
        <end position="206"/>
    </location>
</feature>
<protein>
    <submittedName>
        <fullName evidence="9">Unannotated protein</fullName>
    </submittedName>
</protein>
<keyword evidence="2" id="KW-0698">rRNA processing</keyword>
<keyword evidence="3" id="KW-0489">Methyltransferase</keyword>
<evidence type="ECO:0000256" key="5">
    <source>
        <dbReference type="ARBA" id="ARBA00022691"/>
    </source>
</evidence>
<dbReference type="InterPro" id="IPR023165">
    <property type="entry name" value="rRNA_Ade_diMease-like_C"/>
</dbReference>
<dbReference type="Gene3D" id="1.10.8.100">
    <property type="entry name" value="Ribosomal RNA adenine dimethylase-like, domain 2"/>
    <property type="match status" value="1"/>
</dbReference>
<dbReference type="FunFam" id="3.40.50.150:FF:000023">
    <property type="entry name" value="Ribosomal RNA small subunit methyltransferase A"/>
    <property type="match status" value="1"/>
</dbReference>
<dbReference type="HAMAP" id="MF_00607">
    <property type="entry name" value="16SrRNA_methyltr_A"/>
    <property type="match status" value="1"/>
</dbReference>
<proteinExistence type="inferred from homology"/>
<evidence type="ECO:0000313" key="8">
    <source>
        <dbReference type="EMBL" id="CAB4836637.1"/>
    </source>
</evidence>
<dbReference type="GO" id="GO:0000179">
    <property type="term" value="F:rRNA (adenine-N6,N6-)-dimethyltransferase activity"/>
    <property type="evidence" value="ECO:0007669"/>
    <property type="project" value="InterPro"/>
</dbReference>
<dbReference type="InterPro" id="IPR020596">
    <property type="entry name" value="rRNA_Ade_Mease_Trfase_CS"/>
</dbReference>
<keyword evidence="1" id="KW-0963">Cytoplasm</keyword>
<keyword evidence="6" id="KW-0694">RNA-binding</keyword>
<keyword evidence="4" id="KW-0808">Transferase</keyword>
<dbReference type="SMART" id="SM00650">
    <property type="entry name" value="rADc"/>
    <property type="match status" value="1"/>
</dbReference>
<dbReference type="Pfam" id="PF00398">
    <property type="entry name" value="RrnaAD"/>
    <property type="match status" value="1"/>
</dbReference>
<sequence length="277" mass="29583">MTHSRSTIAALLARIERRPRQSLGQNFVADANTVRRIVRLAGVEAGDSVIEIGAGLGSLTLALAEVGASVTAVEIDGDLVPLLQEQVDPLGVRVVQADAMELDWNESLDSWGIDRAALVANLPYNISTPLICDLLDEVPRIARMLVMVQREVAERLVARAGTPAYGIPSVKVAYWADAKIVGHVPASVFVPQPKVESSLVQIVRRPAPAVDADAALLFTLVRAGFGQRRKMLRRSLLAFVSAEQFALAGVAPDARAEELSVREWGALARAVGDSGVA</sequence>
<dbReference type="PANTHER" id="PTHR11727:SF7">
    <property type="entry name" value="DIMETHYLADENOSINE TRANSFERASE-RELATED"/>
    <property type="match status" value="1"/>
</dbReference>